<dbReference type="GO" id="GO:0030141">
    <property type="term" value="C:secretory granule"/>
    <property type="evidence" value="ECO:0007669"/>
    <property type="project" value="TreeGrafter"/>
</dbReference>
<dbReference type="PROSITE" id="PS50240">
    <property type="entry name" value="TRYPSIN_DOM"/>
    <property type="match status" value="1"/>
</dbReference>
<dbReference type="CDD" id="cd00190">
    <property type="entry name" value="Tryp_SPc"/>
    <property type="match status" value="1"/>
</dbReference>
<evidence type="ECO:0000256" key="7">
    <source>
        <dbReference type="SAM" id="SignalP"/>
    </source>
</evidence>
<feature type="chain" id="PRO_5026875573" evidence="7">
    <location>
        <begin position="45"/>
        <end position="291"/>
    </location>
</feature>
<evidence type="ECO:0000259" key="8">
    <source>
        <dbReference type="PROSITE" id="PS50240"/>
    </source>
</evidence>
<accession>A0A6J2N2E4</accession>
<name>A0A6J2N2E4_9CHIR</name>
<dbReference type="FunFam" id="2.40.10.10:FF:000032">
    <property type="entry name" value="Kallikrein 1-related peptidase C9"/>
    <property type="match status" value="1"/>
</dbReference>
<dbReference type="RefSeq" id="XP_028386019.1">
    <property type="nucleotide sequence ID" value="XM_028530218.2"/>
</dbReference>
<evidence type="ECO:0000313" key="10">
    <source>
        <dbReference type="RefSeq" id="XP_028386019.1"/>
    </source>
</evidence>
<keyword evidence="3 6" id="KW-0378">Hydrolase</keyword>
<dbReference type="GO" id="GO:0003073">
    <property type="term" value="P:regulation of systemic arterial blood pressure"/>
    <property type="evidence" value="ECO:0007669"/>
    <property type="project" value="TreeGrafter"/>
</dbReference>
<organism evidence="9 10">
    <name type="scientific">Phyllostomus discolor</name>
    <name type="common">pale spear-nosed bat</name>
    <dbReference type="NCBI Taxonomy" id="89673"/>
    <lineage>
        <taxon>Eukaryota</taxon>
        <taxon>Metazoa</taxon>
        <taxon>Chordata</taxon>
        <taxon>Craniata</taxon>
        <taxon>Vertebrata</taxon>
        <taxon>Euteleostomi</taxon>
        <taxon>Mammalia</taxon>
        <taxon>Eutheria</taxon>
        <taxon>Laurasiatheria</taxon>
        <taxon>Chiroptera</taxon>
        <taxon>Yangochiroptera</taxon>
        <taxon>Phyllostomidae</taxon>
        <taxon>Phyllostominae</taxon>
        <taxon>Phyllostomus</taxon>
    </lineage>
</organism>
<evidence type="ECO:0000256" key="3">
    <source>
        <dbReference type="ARBA" id="ARBA00022801"/>
    </source>
</evidence>
<dbReference type="GO" id="GO:0004252">
    <property type="term" value="F:serine-type endopeptidase activity"/>
    <property type="evidence" value="ECO:0007669"/>
    <property type="project" value="InterPro"/>
</dbReference>
<dbReference type="InterPro" id="IPR009003">
    <property type="entry name" value="Peptidase_S1_PA"/>
</dbReference>
<evidence type="ECO:0000256" key="4">
    <source>
        <dbReference type="ARBA" id="ARBA00022825"/>
    </source>
</evidence>
<proteinExistence type="predicted"/>
<dbReference type="GO" id="GO:0031638">
    <property type="term" value="P:zymogen activation"/>
    <property type="evidence" value="ECO:0007669"/>
    <property type="project" value="TreeGrafter"/>
</dbReference>
<dbReference type="Proteomes" id="UP000504628">
    <property type="component" value="Chromosome 12"/>
</dbReference>
<dbReference type="PANTHER" id="PTHR24271:SF47">
    <property type="entry name" value="KALLIKREIN-1"/>
    <property type="match status" value="1"/>
</dbReference>
<dbReference type="GeneID" id="114511508"/>
<feature type="signal peptide" evidence="7">
    <location>
        <begin position="1"/>
        <end position="44"/>
    </location>
</feature>
<keyword evidence="5" id="KW-1015">Disulfide bond</keyword>
<protein>
    <submittedName>
        <fullName evidence="10">Kallikrein-1 isoform X1</fullName>
    </submittedName>
</protein>
<evidence type="ECO:0000313" key="9">
    <source>
        <dbReference type="Proteomes" id="UP000504628"/>
    </source>
</evidence>
<dbReference type="FunCoup" id="A0A6J2N2E4">
    <property type="interactions" value="8"/>
</dbReference>
<dbReference type="KEGG" id="pdic:114511508"/>
<dbReference type="PROSITE" id="PS00135">
    <property type="entry name" value="TRYPSIN_SER"/>
    <property type="match status" value="1"/>
</dbReference>
<dbReference type="SUPFAM" id="SSF50494">
    <property type="entry name" value="Trypsin-like serine proteases"/>
    <property type="match status" value="1"/>
</dbReference>
<dbReference type="AlphaFoldDB" id="A0A6J2N2E4"/>
<dbReference type="OrthoDB" id="10061449at2759"/>
<dbReference type="InterPro" id="IPR018114">
    <property type="entry name" value="TRYPSIN_HIS"/>
</dbReference>
<dbReference type="PRINTS" id="PR00722">
    <property type="entry name" value="CHYMOTRYPSIN"/>
</dbReference>
<keyword evidence="2 7" id="KW-0732">Signal</keyword>
<dbReference type="PANTHER" id="PTHR24271">
    <property type="entry name" value="KALLIKREIN-RELATED"/>
    <property type="match status" value="1"/>
</dbReference>
<dbReference type="InParanoid" id="A0A6J2N2E4"/>
<keyword evidence="1 6" id="KW-0645">Protease</keyword>
<evidence type="ECO:0000256" key="1">
    <source>
        <dbReference type="ARBA" id="ARBA00022670"/>
    </source>
</evidence>
<dbReference type="InterPro" id="IPR043504">
    <property type="entry name" value="Peptidase_S1_PA_chymotrypsin"/>
</dbReference>
<evidence type="ECO:0000256" key="6">
    <source>
        <dbReference type="RuleBase" id="RU363034"/>
    </source>
</evidence>
<sequence>MKAFKSVSGRLFSCWFTTCLPLDTSATMWFLVLCLALSLAGTGAAPAAPAVQSRIIGGWECEKGSHPWQAALYHYHELQCGGVLIHPQWVLTAAHCIGKNYQLWLGVHSLSNVEDEGQYAQVSQSFPHPQYNLSLLKNHTTYPGEDYSYDIMLLRLEEPAQITDTVDVLDLPTQEPQLGSTCYASGWGSYNPYPFKFPENLQCVDLELLPNEVCVKGHPEKVTDVMLCAGYVKGGKDACAGDSGGPLICDGMLQGISSWGHTPCGRPKKPGVFTKIMSMLDWIKETMAANS</sequence>
<evidence type="ECO:0000256" key="2">
    <source>
        <dbReference type="ARBA" id="ARBA00022729"/>
    </source>
</evidence>
<dbReference type="SMART" id="SM00020">
    <property type="entry name" value="Tryp_SPc"/>
    <property type="match status" value="1"/>
</dbReference>
<dbReference type="InterPro" id="IPR001254">
    <property type="entry name" value="Trypsin_dom"/>
</dbReference>
<evidence type="ECO:0000256" key="5">
    <source>
        <dbReference type="ARBA" id="ARBA00023157"/>
    </source>
</evidence>
<dbReference type="InterPro" id="IPR033116">
    <property type="entry name" value="TRYPSIN_SER"/>
</dbReference>
<dbReference type="PROSITE" id="PS00134">
    <property type="entry name" value="TRYPSIN_HIS"/>
    <property type="match status" value="1"/>
</dbReference>
<dbReference type="CTD" id="3816"/>
<dbReference type="Pfam" id="PF00089">
    <property type="entry name" value="Trypsin"/>
    <property type="match status" value="1"/>
</dbReference>
<dbReference type="FunFam" id="2.40.10.10:FF:000042">
    <property type="entry name" value="Kallikrein 1-related peptidase C9"/>
    <property type="match status" value="1"/>
</dbReference>
<dbReference type="Gene3D" id="2.40.10.10">
    <property type="entry name" value="Trypsin-like serine proteases"/>
    <property type="match status" value="2"/>
</dbReference>
<keyword evidence="4 6" id="KW-0720">Serine protease</keyword>
<reference evidence="10" key="1">
    <citation type="submission" date="2025-08" db="UniProtKB">
        <authorList>
            <consortium name="RefSeq"/>
        </authorList>
    </citation>
    <scope>IDENTIFICATION</scope>
    <source>
        <tissue evidence="10">Muscle</tissue>
    </source>
</reference>
<keyword evidence="9" id="KW-1185">Reference proteome</keyword>
<dbReference type="InterPro" id="IPR001314">
    <property type="entry name" value="Peptidase_S1A"/>
</dbReference>
<feature type="domain" description="Peptidase S1" evidence="8">
    <location>
        <begin position="55"/>
        <end position="288"/>
    </location>
</feature>
<gene>
    <name evidence="10" type="primary">KLK1</name>
</gene>